<comment type="caution">
    <text evidence="1">The sequence shown here is derived from an EMBL/GenBank/DDBJ whole genome shotgun (WGS) entry which is preliminary data.</text>
</comment>
<dbReference type="EMBL" id="JAMZFT010000002">
    <property type="protein sequence ID" value="MCP1337239.1"/>
    <property type="molecule type" value="Genomic_DNA"/>
</dbReference>
<dbReference type="RefSeq" id="WP_269333168.1">
    <property type="nucleotide sequence ID" value="NZ_JAMZFT010000002.1"/>
</dbReference>
<accession>A0A9J6PKX1</accession>
<keyword evidence="2" id="KW-1185">Reference proteome</keyword>
<organism evidence="1 2">
    <name type="scientific">Futiania mangrovi</name>
    <dbReference type="NCBI Taxonomy" id="2959716"/>
    <lineage>
        <taxon>Bacteria</taxon>
        <taxon>Pseudomonadati</taxon>
        <taxon>Pseudomonadota</taxon>
        <taxon>Alphaproteobacteria</taxon>
        <taxon>Futianiales</taxon>
        <taxon>Futianiaceae</taxon>
        <taxon>Futiania</taxon>
    </lineage>
</organism>
<protein>
    <submittedName>
        <fullName evidence="1">Uncharacterized protein</fullName>
    </submittedName>
</protein>
<dbReference type="AlphaFoldDB" id="A0A9J6PKX1"/>
<reference evidence="1" key="1">
    <citation type="submission" date="2022-06" db="EMBL/GenBank/DDBJ databases">
        <title>Isolation and Genomics of Futiania mangrovii gen. nov., sp. nov., a Rare and Metabolically-versatile member in the Class Alphaproteobacteria.</title>
        <authorList>
            <person name="Liu L."/>
            <person name="Huang W.-C."/>
            <person name="Pan J."/>
            <person name="Li J."/>
            <person name="Huang Y."/>
            <person name="Du H."/>
            <person name="Liu Y."/>
            <person name="Li M."/>
        </authorList>
    </citation>
    <scope>NUCLEOTIDE SEQUENCE</scope>
    <source>
        <strain evidence="1">FT118</strain>
    </source>
</reference>
<name>A0A9J6PKX1_9PROT</name>
<sequence length="458" mass="46690">MAQVSSTAAAIPGYPTPPSDADAFSYLVARADPPPNDGLSTAAPYATDDLQRFGRTAPGGAVMIAPGAGGAPEPGQFLEVPTGDGGVVRASGYFDPATATQSTKVLGIFKPPSTRLDEMAPGVGLKPPSIENWWTVELPLQKTKLGGGRFGAEAGIDAGVGYEPKFDRTGDLVGHQVRIEVKAGAKLDLGQVVGAGLADPRLGIPAGTRTQLLRNLDQGVLANAQSKIPSGAAGKAIVDILVTRANDTSLDGAAAWRTPNVGVHVTFIGEVTGGGVSVAPGGAARQAMGSLPKPMQKLAETSDKVEMKAGVAVQYVSPQRIPASAAAASAPAAQQTDAAPMDAQRIARAAYDRYVRDGHAPADARAWVTDAYRNGGKAALVARATPDVPGSVHTAVFRANGMGAQAAGLANEAYLALRQFGSSPAQAWSTVWTSYLQGLGSGGNAGAVNRLSELSARI</sequence>
<proteinExistence type="predicted"/>
<evidence type="ECO:0000313" key="2">
    <source>
        <dbReference type="Proteomes" id="UP001055804"/>
    </source>
</evidence>
<evidence type="ECO:0000313" key="1">
    <source>
        <dbReference type="EMBL" id="MCP1337239.1"/>
    </source>
</evidence>
<gene>
    <name evidence="1" type="ORF">NJQ99_12525</name>
</gene>
<dbReference type="Proteomes" id="UP001055804">
    <property type="component" value="Unassembled WGS sequence"/>
</dbReference>